<dbReference type="Proteomes" id="UP000886786">
    <property type="component" value="Unassembled WGS sequence"/>
</dbReference>
<organism evidence="8 9">
    <name type="scientific">Candidatus Coprosoma intestinipullorum</name>
    <dbReference type="NCBI Taxonomy" id="2840752"/>
    <lineage>
        <taxon>Bacteria</taxon>
        <taxon>Bacillati</taxon>
        <taxon>Bacillota</taxon>
        <taxon>Bacillota incertae sedis</taxon>
        <taxon>Candidatus Coprosoma</taxon>
    </lineage>
</organism>
<dbReference type="GO" id="GO:0004802">
    <property type="term" value="F:transketolase activity"/>
    <property type="evidence" value="ECO:0007669"/>
    <property type="project" value="UniProtKB-EC"/>
</dbReference>
<evidence type="ECO:0000259" key="7">
    <source>
        <dbReference type="Pfam" id="PF02779"/>
    </source>
</evidence>
<dbReference type="AlphaFoldDB" id="A0A9D0ZRS7"/>
<comment type="cofactor">
    <cofactor evidence="1">
        <name>thiamine diphosphate</name>
        <dbReference type="ChEBI" id="CHEBI:58937"/>
    </cofactor>
</comment>
<comment type="caution">
    <text evidence="8">The sequence shown here is derived from an EMBL/GenBank/DDBJ whole genome shotgun (WGS) entry which is preliminary data.</text>
</comment>
<evidence type="ECO:0008006" key="10">
    <source>
        <dbReference type="Google" id="ProtNLM"/>
    </source>
</evidence>
<comment type="catalytic activity">
    <reaction evidence="5">
        <text>D-sedoheptulose 7-phosphate + D-glyceraldehyde 3-phosphate = aldehydo-D-ribose 5-phosphate + D-xylulose 5-phosphate</text>
        <dbReference type="Rhea" id="RHEA:10508"/>
        <dbReference type="ChEBI" id="CHEBI:57483"/>
        <dbReference type="ChEBI" id="CHEBI:57737"/>
        <dbReference type="ChEBI" id="CHEBI:58273"/>
        <dbReference type="ChEBI" id="CHEBI:59776"/>
        <dbReference type="EC" id="2.2.1.1"/>
    </reaction>
</comment>
<dbReference type="InterPro" id="IPR049557">
    <property type="entry name" value="Transketolase_CS"/>
</dbReference>
<keyword evidence="4" id="KW-0786">Thiamine pyrophosphate</keyword>
<evidence type="ECO:0000256" key="1">
    <source>
        <dbReference type="ARBA" id="ARBA00001964"/>
    </source>
</evidence>
<dbReference type="InterPro" id="IPR033247">
    <property type="entry name" value="Transketolase_fam"/>
</dbReference>
<keyword evidence="3" id="KW-0479">Metal-binding</keyword>
<sequence length="430" mass="48165">MENSSRIIENLRLNIAELVDYAGNGHPGMGMSSAGLGLALWDILIKDTGNPDWGLRDRVIFSGGQGIVLQYMLHYFEGSISKEELLTFRKKNSRLPGLSEYRSYPTVESTTGSLGQGIANSVGMAIGLKHIKNNISKVYCVLGEGCLEEGISYESMSLAGTLQLDNLVVLYDSNKTSIDGKTEETFRDDMKSRFESIHWDYEHVENGDDVNEILNILRSNRTKPLFIEVSSKIAKGSLLEGNPVTHGKPLGRDVTEKMPGYDKNQFLQIFPETRKYFKHHNQKLKEEVLFRNKLFSVEVENKQMDAPLVVPEKGENNKNLTLIEQSSRIMNEFAGINNFLVGSADLSRSTKVKIHDSENLSKENYLGRNIVFGIREHAMSSIATGIYLSTGIKVVVSTYLSFSDLMKNSIRMASIMKIPNIYVLPMMESP</sequence>
<reference evidence="8" key="2">
    <citation type="journal article" date="2021" name="PeerJ">
        <title>Extensive microbial diversity within the chicken gut microbiome revealed by metagenomics and culture.</title>
        <authorList>
            <person name="Gilroy R."/>
            <person name="Ravi A."/>
            <person name="Getino M."/>
            <person name="Pursley I."/>
            <person name="Horton D.L."/>
            <person name="Alikhan N.F."/>
            <person name="Baker D."/>
            <person name="Gharbi K."/>
            <person name="Hall N."/>
            <person name="Watson M."/>
            <person name="Adriaenssens E.M."/>
            <person name="Foster-Nyarko E."/>
            <person name="Jarju S."/>
            <person name="Secka A."/>
            <person name="Antonio M."/>
            <person name="Oren A."/>
            <person name="Chaudhuri R.R."/>
            <person name="La Ragione R."/>
            <person name="Hildebrand F."/>
            <person name="Pallen M.J."/>
        </authorList>
    </citation>
    <scope>NUCLEOTIDE SEQUENCE</scope>
    <source>
        <strain evidence="8">CHK147-3167</strain>
    </source>
</reference>
<dbReference type="SUPFAM" id="SSF52518">
    <property type="entry name" value="Thiamin diphosphate-binding fold (THDP-binding)"/>
    <property type="match status" value="2"/>
</dbReference>
<dbReference type="GO" id="GO:0006098">
    <property type="term" value="P:pentose-phosphate shunt"/>
    <property type="evidence" value="ECO:0007669"/>
    <property type="project" value="TreeGrafter"/>
</dbReference>
<proteinExistence type="predicted"/>
<dbReference type="Gene3D" id="3.40.50.970">
    <property type="match status" value="2"/>
</dbReference>
<dbReference type="InterPro" id="IPR005475">
    <property type="entry name" value="Transketolase-like_Pyr-bd"/>
</dbReference>
<reference evidence="8" key="1">
    <citation type="submission" date="2020-10" db="EMBL/GenBank/DDBJ databases">
        <authorList>
            <person name="Gilroy R."/>
        </authorList>
    </citation>
    <scope>NUCLEOTIDE SEQUENCE</scope>
    <source>
        <strain evidence="8">CHK147-3167</strain>
    </source>
</reference>
<protein>
    <recommendedName>
        <fullName evidence="10">Transketolase</fullName>
    </recommendedName>
</protein>
<dbReference type="GO" id="GO:0046872">
    <property type="term" value="F:metal ion binding"/>
    <property type="evidence" value="ECO:0007669"/>
    <property type="project" value="UniProtKB-KW"/>
</dbReference>
<dbReference type="EMBL" id="DVFV01000107">
    <property type="protein sequence ID" value="HIQ91221.1"/>
    <property type="molecule type" value="Genomic_DNA"/>
</dbReference>
<dbReference type="Pfam" id="PF02779">
    <property type="entry name" value="Transket_pyr"/>
    <property type="match status" value="1"/>
</dbReference>
<dbReference type="InterPro" id="IPR029061">
    <property type="entry name" value="THDP-binding"/>
</dbReference>
<dbReference type="Pfam" id="PF00456">
    <property type="entry name" value="Transketolase_N"/>
    <property type="match status" value="1"/>
</dbReference>
<evidence type="ECO:0000256" key="2">
    <source>
        <dbReference type="ARBA" id="ARBA00022679"/>
    </source>
</evidence>
<dbReference type="PROSITE" id="PS00801">
    <property type="entry name" value="TRANSKETOLASE_1"/>
    <property type="match status" value="1"/>
</dbReference>
<dbReference type="InterPro" id="IPR005474">
    <property type="entry name" value="Transketolase_N"/>
</dbReference>
<feature type="domain" description="Transketolase-like pyrimidine-binding" evidence="7">
    <location>
        <begin position="336"/>
        <end position="424"/>
    </location>
</feature>
<evidence type="ECO:0000313" key="9">
    <source>
        <dbReference type="Proteomes" id="UP000886786"/>
    </source>
</evidence>
<feature type="domain" description="Transketolase N-terminal" evidence="6">
    <location>
        <begin position="5"/>
        <end position="286"/>
    </location>
</feature>
<dbReference type="PANTHER" id="PTHR43522:SF2">
    <property type="entry name" value="TRANSKETOLASE 1-RELATED"/>
    <property type="match status" value="1"/>
</dbReference>
<evidence type="ECO:0000259" key="6">
    <source>
        <dbReference type="Pfam" id="PF00456"/>
    </source>
</evidence>
<evidence type="ECO:0000256" key="4">
    <source>
        <dbReference type="ARBA" id="ARBA00023052"/>
    </source>
</evidence>
<evidence type="ECO:0000256" key="5">
    <source>
        <dbReference type="ARBA" id="ARBA00049473"/>
    </source>
</evidence>
<evidence type="ECO:0000313" key="8">
    <source>
        <dbReference type="EMBL" id="HIQ91221.1"/>
    </source>
</evidence>
<accession>A0A9D0ZRS7</accession>
<name>A0A9D0ZRS7_9FIRM</name>
<dbReference type="PANTHER" id="PTHR43522">
    <property type="entry name" value="TRANSKETOLASE"/>
    <property type="match status" value="1"/>
</dbReference>
<gene>
    <name evidence="8" type="ORF">IAB27_06350</name>
</gene>
<dbReference type="GO" id="GO:0005829">
    <property type="term" value="C:cytosol"/>
    <property type="evidence" value="ECO:0007669"/>
    <property type="project" value="TreeGrafter"/>
</dbReference>
<keyword evidence="2" id="KW-0808">Transferase</keyword>
<evidence type="ECO:0000256" key="3">
    <source>
        <dbReference type="ARBA" id="ARBA00022723"/>
    </source>
</evidence>